<evidence type="ECO:0000256" key="3">
    <source>
        <dbReference type="ARBA" id="ARBA00023125"/>
    </source>
</evidence>
<dbReference type="InterPro" id="IPR005119">
    <property type="entry name" value="LysR_subst-bd"/>
</dbReference>
<dbReference type="Gene3D" id="1.10.10.10">
    <property type="entry name" value="Winged helix-like DNA-binding domain superfamily/Winged helix DNA-binding domain"/>
    <property type="match status" value="1"/>
</dbReference>
<dbReference type="OrthoDB" id="646694at2"/>
<evidence type="ECO:0000256" key="4">
    <source>
        <dbReference type="ARBA" id="ARBA00023163"/>
    </source>
</evidence>
<dbReference type="GO" id="GO:0005829">
    <property type="term" value="C:cytosol"/>
    <property type="evidence" value="ECO:0007669"/>
    <property type="project" value="TreeGrafter"/>
</dbReference>
<comment type="caution">
    <text evidence="6">The sequence shown here is derived from an EMBL/GenBank/DDBJ whole genome shotgun (WGS) entry which is preliminary data.</text>
</comment>
<dbReference type="InterPro" id="IPR036390">
    <property type="entry name" value="WH_DNA-bd_sf"/>
</dbReference>
<keyword evidence="4" id="KW-0804">Transcription</keyword>
<reference evidence="6 7" key="1">
    <citation type="submission" date="2018-11" db="EMBL/GenBank/DDBJ databases">
        <title>Vibrio LJC006 sp. nov., isolated from seawater during the bloom of the enteromorpha.</title>
        <authorList>
            <person name="Liang J."/>
        </authorList>
    </citation>
    <scope>NUCLEOTIDE SEQUENCE [LARGE SCALE GENOMIC DNA]</scope>
    <source>
        <strain evidence="6 7">LJC006</strain>
    </source>
</reference>
<dbReference type="CDD" id="cd05466">
    <property type="entry name" value="PBP2_LTTR_substrate"/>
    <property type="match status" value="1"/>
</dbReference>
<dbReference type="PANTHER" id="PTHR30419:SF30">
    <property type="entry name" value="LYSR FAMILY TRANSCRIPTIONAL REGULATOR"/>
    <property type="match status" value="1"/>
</dbReference>
<dbReference type="GO" id="GO:0003700">
    <property type="term" value="F:DNA-binding transcription factor activity"/>
    <property type="evidence" value="ECO:0007669"/>
    <property type="project" value="InterPro"/>
</dbReference>
<proteinExistence type="inferred from homology"/>
<dbReference type="PANTHER" id="PTHR30419">
    <property type="entry name" value="HTH-TYPE TRANSCRIPTIONAL REGULATOR YBHD"/>
    <property type="match status" value="1"/>
</dbReference>
<dbReference type="InterPro" id="IPR036388">
    <property type="entry name" value="WH-like_DNA-bd_sf"/>
</dbReference>
<evidence type="ECO:0000313" key="7">
    <source>
        <dbReference type="Proteomes" id="UP000281112"/>
    </source>
</evidence>
<gene>
    <name evidence="6" type="ORF">EES38_21405</name>
</gene>
<dbReference type="EMBL" id="RJVQ01000020">
    <property type="protein sequence ID" value="RQW61052.1"/>
    <property type="molecule type" value="Genomic_DNA"/>
</dbReference>
<dbReference type="InterPro" id="IPR000847">
    <property type="entry name" value="LysR_HTH_N"/>
</dbReference>
<sequence>METRQLRHFVAVAKHRNFTLAAKQIPIAQPALSISIKKFENQLGVMLFRRDDKTVELTHEGQVLLEHAERILQQIDDAQLAVNELKGLIKGEVRLGTPSMMGSYFFPEVIMAFKKTFPNLKMSVIEAGTQTIRKMLLAGELDIGVILDKDVPDDLETDLLITSPMVAAVGVNHSLAKRNSVDFETFFEHELVMFKPGYFHREFIDEICLRESLTPNISYETNLLPMILQIVKHERAITALLKLVTDSEKEVVAVPFVPEVNLSLALAWRKHGYLSYADKTFIEFIKSYV</sequence>
<dbReference type="AlphaFoldDB" id="A0A3N9TVX9"/>
<evidence type="ECO:0000259" key="5">
    <source>
        <dbReference type="PROSITE" id="PS50931"/>
    </source>
</evidence>
<accession>A0A3N9TVX9</accession>
<keyword evidence="3" id="KW-0238">DNA-binding</keyword>
<dbReference type="Pfam" id="PF03466">
    <property type="entry name" value="LysR_substrate"/>
    <property type="match status" value="1"/>
</dbReference>
<dbReference type="InterPro" id="IPR050950">
    <property type="entry name" value="HTH-type_LysR_regulators"/>
</dbReference>
<dbReference type="Pfam" id="PF00126">
    <property type="entry name" value="HTH_1"/>
    <property type="match status" value="1"/>
</dbReference>
<protein>
    <submittedName>
        <fullName evidence="6">LysR family transcriptional regulator</fullName>
    </submittedName>
</protein>
<comment type="similarity">
    <text evidence="1">Belongs to the LysR transcriptional regulatory family.</text>
</comment>
<dbReference type="GO" id="GO:0003677">
    <property type="term" value="F:DNA binding"/>
    <property type="evidence" value="ECO:0007669"/>
    <property type="project" value="UniProtKB-KW"/>
</dbReference>
<evidence type="ECO:0000256" key="2">
    <source>
        <dbReference type="ARBA" id="ARBA00023015"/>
    </source>
</evidence>
<dbReference type="SUPFAM" id="SSF46785">
    <property type="entry name" value="Winged helix' DNA-binding domain"/>
    <property type="match status" value="1"/>
</dbReference>
<evidence type="ECO:0000256" key="1">
    <source>
        <dbReference type="ARBA" id="ARBA00009437"/>
    </source>
</evidence>
<dbReference type="PRINTS" id="PR00039">
    <property type="entry name" value="HTHLYSR"/>
</dbReference>
<dbReference type="RefSeq" id="WP_124939244.1">
    <property type="nucleotide sequence ID" value="NZ_RJVQ01000020.1"/>
</dbReference>
<evidence type="ECO:0000313" key="6">
    <source>
        <dbReference type="EMBL" id="RQW61052.1"/>
    </source>
</evidence>
<feature type="domain" description="HTH lysR-type" evidence="5">
    <location>
        <begin position="1"/>
        <end position="58"/>
    </location>
</feature>
<keyword evidence="7" id="KW-1185">Reference proteome</keyword>
<dbReference type="Gene3D" id="3.40.190.290">
    <property type="match status" value="1"/>
</dbReference>
<dbReference type="PROSITE" id="PS50931">
    <property type="entry name" value="HTH_LYSR"/>
    <property type="match status" value="1"/>
</dbReference>
<dbReference type="Proteomes" id="UP000281112">
    <property type="component" value="Unassembled WGS sequence"/>
</dbReference>
<dbReference type="SUPFAM" id="SSF53850">
    <property type="entry name" value="Periplasmic binding protein-like II"/>
    <property type="match status" value="1"/>
</dbReference>
<name>A0A3N9TVX9_9VIBR</name>
<keyword evidence="2" id="KW-0805">Transcription regulation</keyword>
<organism evidence="6 7">
    <name type="scientific">Vibrio viridaestus</name>
    <dbReference type="NCBI Taxonomy" id="2487322"/>
    <lineage>
        <taxon>Bacteria</taxon>
        <taxon>Pseudomonadati</taxon>
        <taxon>Pseudomonadota</taxon>
        <taxon>Gammaproteobacteria</taxon>
        <taxon>Vibrionales</taxon>
        <taxon>Vibrionaceae</taxon>
        <taxon>Vibrio</taxon>
    </lineage>
</organism>
<dbReference type="FunFam" id="1.10.10.10:FF:000001">
    <property type="entry name" value="LysR family transcriptional regulator"/>
    <property type="match status" value="1"/>
</dbReference>